<feature type="transmembrane region" description="Helical" evidence="6">
    <location>
        <begin position="385"/>
        <end position="403"/>
    </location>
</feature>
<dbReference type="HOGENOM" id="CLU_020370_2_0_1"/>
<comment type="subcellular location">
    <subcellularLocation>
        <location evidence="1 6">Membrane</location>
        <topology evidence="1 6">Multi-pass membrane protein</topology>
    </subcellularLocation>
</comment>
<dbReference type="PANTHER" id="PTHR11660">
    <property type="entry name" value="SOLUTE CARRIER FAMILY 40 MEMBER"/>
    <property type="match status" value="1"/>
</dbReference>
<comment type="caution">
    <text evidence="6">Lacks conserved residue(s) required for the propagation of feature annotation.</text>
</comment>
<dbReference type="AlphaFoldDB" id="A0A0C3CSF3"/>
<gene>
    <name evidence="8" type="ORF">OIDMADRAFT_161651</name>
</gene>
<evidence type="ECO:0000313" key="9">
    <source>
        <dbReference type="Proteomes" id="UP000054321"/>
    </source>
</evidence>
<sequence>MTRSQAWNLYTSHFLSTWNARTYEFAAVIFMASVYPDTLIATSIRISVLCASVLWFFIVQPDNGDDVTPFSSSGSLGVSHVWREAIFALIIATGILEGLSASGNMLSMERDWVVTAASPYGQRYDLTELNSSMRRIDLICKLIAPIAISVAISLTNIRIGVMIVGTMSTISWTAECWCARRVWLQNPKLMAPKDVTDRDSQETMTSPGHTGFFSRAGQNIRRYVADFRMYFSSPVWIPSLSLALLHISALAYNATFMTYLLAVGFSLDLITFARAAGSVVEISSTVVTPVGVKYLGNPKTQGHHSISRDGEDEPAGPLLETPQETDGAKTEMGLERLGLWGISFQLINLVPVVFALWNLSSDPTTPSVLAVFPRFTGRLTSQPRLAFILFFFLSISRLGLWIYDLTTQQLTQSMTIASQRSSFAGVEYSFVCMFELAQHGVSIILHRPDQFKWIALISFISVITSTTAYARWVWKMRGHLVHWEKIGAVCECVELRAGRWRGGI</sequence>
<organism evidence="8 9">
    <name type="scientific">Oidiodendron maius (strain Zn)</name>
    <dbReference type="NCBI Taxonomy" id="913774"/>
    <lineage>
        <taxon>Eukaryota</taxon>
        <taxon>Fungi</taxon>
        <taxon>Dikarya</taxon>
        <taxon>Ascomycota</taxon>
        <taxon>Pezizomycotina</taxon>
        <taxon>Leotiomycetes</taxon>
        <taxon>Leotiomycetes incertae sedis</taxon>
        <taxon>Myxotrichaceae</taxon>
        <taxon>Oidiodendron</taxon>
    </lineage>
</organism>
<feature type="transmembrane region" description="Helical" evidence="6">
    <location>
        <begin position="451"/>
        <end position="470"/>
    </location>
</feature>
<dbReference type="InParanoid" id="A0A0C3CSF3"/>
<evidence type="ECO:0000256" key="6">
    <source>
        <dbReference type="RuleBase" id="RU365065"/>
    </source>
</evidence>
<reference evidence="9" key="2">
    <citation type="submission" date="2015-01" db="EMBL/GenBank/DDBJ databases">
        <title>Evolutionary Origins and Diversification of the Mycorrhizal Mutualists.</title>
        <authorList>
            <consortium name="DOE Joint Genome Institute"/>
            <consortium name="Mycorrhizal Genomics Consortium"/>
            <person name="Kohler A."/>
            <person name="Kuo A."/>
            <person name="Nagy L.G."/>
            <person name="Floudas D."/>
            <person name="Copeland A."/>
            <person name="Barry K.W."/>
            <person name="Cichocki N."/>
            <person name="Veneault-Fourrey C."/>
            <person name="LaButti K."/>
            <person name="Lindquist E.A."/>
            <person name="Lipzen A."/>
            <person name="Lundell T."/>
            <person name="Morin E."/>
            <person name="Murat C."/>
            <person name="Riley R."/>
            <person name="Ohm R."/>
            <person name="Sun H."/>
            <person name="Tunlid A."/>
            <person name="Henrissat B."/>
            <person name="Grigoriev I.V."/>
            <person name="Hibbett D.S."/>
            <person name="Martin F."/>
        </authorList>
    </citation>
    <scope>NUCLEOTIDE SEQUENCE [LARGE SCALE GENOMIC DNA]</scope>
    <source>
        <strain evidence="9">Zn</strain>
    </source>
</reference>
<name>A0A0C3CSF3_OIDMZ</name>
<keyword evidence="4 6" id="KW-1133">Transmembrane helix</keyword>
<dbReference type="GO" id="GO:0016020">
    <property type="term" value="C:membrane"/>
    <property type="evidence" value="ECO:0007669"/>
    <property type="project" value="UniProtKB-SubCell"/>
</dbReference>
<evidence type="ECO:0000256" key="3">
    <source>
        <dbReference type="ARBA" id="ARBA00022692"/>
    </source>
</evidence>
<evidence type="ECO:0000256" key="5">
    <source>
        <dbReference type="ARBA" id="ARBA00023136"/>
    </source>
</evidence>
<evidence type="ECO:0000256" key="1">
    <source>
        <dbReference type="ARBA" id="ARBA00004141"/>
    </source>
</evidence>
<dbReference type="Pfam" id="PF06963">
    <property type="entry name" value="FPN1"/>
    <property type="match status" value="3"/>
</dbReference>
<comment type="function">
    <text evidence="6">May be involved in iron transport and iron homeostasis.</text>
</comment>
<reference evidence="8 9" key="1">
    <citation type="submission" date="2014-04" db="EMBL/GenBank/DDBJ databases">
        <authorList>
            <consortium name="DOE Joint Genome Institute"/>
            <person name="Kuo A."/>
            <person name="Martino E."/>
            <person name="Perotto S."/>
            <person name="Kohler A."/>
            <person name="Nagy L.G."/>
            <person name="Floudas D."/>
            <person name="Copeland A."/>
            <person name="Barry K.W."/>
            <person name="Cichocki N."/>
            <person name="Veneault-Fourrey C."/>
            <person name="LaButti K."/>
            <person name="Lindquist E.A."/>
            <person name="Lipzen A."/>
            <person name="Lundell T."/>
            <person name="Morin E."/>
            <person name="Murat C."/>
            <person name="Sun H."/>
            <person name="Tunlid A."/>
            <person name="Henrissat B."/>
            <person name="Grigoriev I.V."/>
            <person name="Hibbett D.S."/>
            <person name="Martin F."/>
            <person name="Nordberg H.P."/>
            <person name="Cantor M.N."/>
            <person name="Hua S.X."/>
        </authorList>
    </citation>
    <scope>NUCLEOTIDE SEQUENCE [LARGE SCALE GENOMIC DNA]</scope>
    <source>
        <strain evidence="8 9">Zn</strain>
    </source>
</reference>
<feature type="transmembrane region" description="Helical" evidence="6">
    <location>
        <begin position="80"/>
        <end position="100"/>
    </location>
</feature>
<dbReference type="InterPro" id="IPR009716">
    <property type="entry name" value="Ferroportin-1"/>
</dbReference>
<keyword evidence="3 6" id="KW-0812">Transmembrane</keyword>
<keyword evidence="5 6" id="KW-0472">Membrane</keyword>
<feature type="transmembrane region" description="Helical" evidence="6">
    <location>
        <begin position="337"/>
        <end position="357"/>
    </location>
</feature>
<comment type="similarity">
    <text evidence="6">Belongs to the ferroportin (FP) (TC 2.A.100) family. SLC40A subfamily.</text>
</comment>
<keyword evidence="6" id="KW-0406">Ion transport</keyword>
<feature type="transmembrane region" description="Helical" evidence="6">
    <location>
        <begin position="236"/>
        <end position="262"/>
    </location>
</feature>
<protein>
    <recommendedName>
        <fullName evidence="6">Solute carrier family 40 member</fullName>
    </recommendedName>
</protein>
<evidence type="ECO:0000256" key="7">
    <source>
        <dbReference type="SAM" id="MobiDB-lite"/>
    </source>
</evidence>
<dbReference type="GO" id="GO:0005381">
    <property type="term" value="F:iron ion transmembrane transporter activity"/>
    <property type="evidence" value="ECO:0007669"/>
    <property type="project" value="UniProtKB-UniRule"/>
</dbReference>
<feature type="transmembrane region" description="Helical" evidence="6">
    <location>
        <begin position="142"/>
        <end position="164"/>
    </location>
</feature>
<feature type="transmembrane region" description="Helical" evidence="6">
    <location>
        <begin position="424"/>
        <end position="445"/>
    </location>
</feature>
<feature type="region of interest" description="Disordered" evidence="7">
    <location>
        <begin position="298"/>
        <end position="325"/>
    </location>
</feature>
<keyword evidence="9" id="KW-1185">Reference proteome</keyword>
<proteinExistence type="inferred from homology"/>
<dbReference type="PANTHER" id="PTHR11660:SF57">
    <property type="entry name" value="SOLUTE CARRIER FAMILY 40 MEMBER"/>
    <property type="match status" value="1"/>
</dbReference>
<dbReference type="Proteomes" id="UP000054321">
    <property type="component" value="Unassembled WGS sequence"/>
</dbReference>
<evidence type="ECO:0000256" key="4">
    <source>
        <dbReference type="ARBA" id="ARBA00022989"/>
    </source>
</evidence>
<keyword evidence="2 6" id="KW-0813">Transport</keyword>
<feature type="transmembrane region" description="Helical" evidence="6">
    <location>
        <begin position="39"/>
        <end position="60"/>
    </location>
</feature>
<dbReference type="EMBL" id="KN832875">
    <property type="protein sequence ID" value="KIN01949.1"/>
    <property type="molecule type" value="Genomic_DNA"/>
</dbReference>
<dbReference type="OrthoDB" id="648861at2759"/>
<evidence type="ECO:0000313" key="8">
    <source>
        <dbReference type="EMBL" id="KIN01949.1"/>
    </source>
</evidence>
<evidence type="ECO:0000256" key="2">
    <source>
        <dbReference type="ARBA" id="ARBA00022448"/>
    </source>
</evidence>
<accession>A0A0C3CSF3</accession>